<reference evidence="3 4" key="1">
    <citation type="journal article" date="2019" name="Nat. Ecol. Evol.">
        <title>Megaphylogeny resolves global patterns of mushroom evolution.</title>
        <authorList>
            <person name="Varga T."/>
            <person name="Krizsan K."/>
            <person name="Foldi C."/>
            <person name="Dima B."/>
            <person name="Sanchez-Garcia M."/>
            <person name="Sanchez-Ramirez S."/>
            <person name="Szollosi G.J."/>
            <person name="Szarkandi J.G."/>
            <person name="Papp V."/>
            <person name="Albert L."/>
            <person name="Andreopoulos W."/>
            <person name="Angelini C."/>
            <person name="Antonin V."/>
            <person name="Barry K.W."/>
            <person name="Bougher N.L."/>
            <person name="Buchanan P."/>
            <person name="Buyck B."/>
            <person name="Bense V."/>
            <person name="Catcheside P."/>
            <person name="Chovatia M."/>
            <person name="Cooper J."/>
            <person name="Damon W."/>
            <person name="Desjardin D."/>
            <person name="Finy P."/>
            <person name="Geml J."/>
            <person name="Haridas S."/>
            <person name="Hughes K."/>
            <person name="Justo A."/>
            <person name="Karasinski D."/>
            <person name="Kautmanova I."/>
            <person name="Kiss B."/>
            <person name="Kocsube S."/>
            <person name="Kotiranta H."/>
            <person name="LaButti K.M."/>
            <person name="Lechner B.E."/>
            <person name="Liimatainen K."/>
            <person name="Lipzen A."/>
            <person name="Lukacs Z."/>
            <person name="Mihaltcheva S."/>
            <person name="Morgado L.N."/>
            <person name="Niskanen T."/>
            <person name="Noordeloos M.E."/>
            <person name="Ohm R.A."/>
            <person name="Ortiz-Santana B."/>
            <person name="Ovrebo C."/>
            <person name="Racz N."/>
            <person name="Riley R."/>
            <person name="Savchenko A."/>
            <person name="Shiryaev A."/>
            <person name="Soop K."/>
            <person name="Spirin V."/>
            <person name="Szebenyi C."/>
            <person name="Tomsovsky M."/>
            <person name="Tulloss R.E."/>
            <person name="Uehling J."/>
            <person name="Grigoriev I.V."/>
            <person name="Vagvolgyi C."/>
            <person name="Papp T."/>
            <person name="Martin F.M."/>
            <person name="Miettinen O."/>
            <person name="Hibbett D.S."/>
            <person name="Nagy L.G."/>
        </authorList>
    </citation>
    <scope>NUCLEOTIDE SEQUENCE [LARGE SCALE GENOMIC DNA]</scope>
    <source>
        <strain evidence="3 4">CBS 309.79</strain>
    </source>
</reference>
<feature type="compositionally biased region" description="Basic residues" evidence="1">
    <location>
        <begin position="356"/>
        <end position="370"/>
    </location>
</feature>
<dbReference type="InterPro" id="IPR008942">
    <property type="entry name" value="ENTH_VHS"/>
</dbReference>
<feature type="compositionally biased region" description="Polar residues" evidence="1">
    <location>
        <begin position="412"/>
        <end position="421"/>
    </location>
</feature>
<gene>
    <name evidence="3" type="ORF">BDV98DRAFT_566604</name>
</gene>
<feature type="compositionally biased region" description="Pro residues" evidence="1">
    <location>
        <begin position="166"/>
        <end position="176"/>
    </location>
</feature>
<dbReference type="OrthoDB" id="79367at2759"/>
<feature type="region of interest" description="Disordered" evidence="1">
    <location>
        <begin position="155"/>
        <end position="193"/>
    </location>
</feature>
<feature type="compositionally biased region" description="Basic and acidic residues" evidence="1">
    <location>
        <begin position="340"/>
        <end position="355"/>
    </location>
</feature>
<feature type="region of interest" description="Disordered" evidence="1">
    <location>
        <begin position="253"/>
        <end position="272"/>
    </location>
</feature>
<feature type="compositionally biased region" description="Basic and acidic residues" evidence="1">
    <location>
        <begin position="384"/>
        <end position="404"/>
    </location>
</feature>
<dbReference type="Gene3D" id="1.25.40.90">
    <property type="match status" value="1"/>
</dbReference>
<feature type="domain" description="CID" evidence="2">
    <location>
        <begin position="1"/>
        <end position="151"/>
    </location>
</feature>
<protein>
    <recommendedName>
        <fullName evidence="2">CID domain-containing protein</fullName>
    </recommendedName>
</protein>
<proteinExistence type="predicted"/>
<organism evidence="3 4">
    <name type="scientific">Pterulicium gracile</name>
    <dbReference type="NCBI Taxonomy" id="1884261"/>
    <lineage>
        <taxon>Eukaryota</taxon>
        <taxon>Fungi</taxon>
        <taxon>Dikarya</taxon>
        <taxon>Basidiomycota</taxon>
        <taxon>Agaricomycotina</taxon>
        <taxon>Agaricomycetes</taxon>
        <taxon>Agaricomycetidae</taxon>
        <taxon>Agaricales</taxon>
        <taxon>Pleurotineae</taxon>
        <taxon>Pterulaceae</taxon>
        <taxon>Pterulicium</taxon>
    </lineage>
</organism>
<dbReference type="InterPro" id="IPR047622">
    <property type="entry name" value="GPR1_FUN34_YAAH"/>
</dbReference>
<dbReference type="STRING" id="1884261.A0A5C3QNG9"/>
<feature type="compositionally biased region" description="Low complexity" evidence="1">
    <location>
        <begin position="460"/>
        <end position="485"/>
    </location>
</feature>
<evidence type="ECO:0000256" key="1">
    <source>
        <dbReference type="SAM" id="MobiDB-lite"/>
    </source>
</evidence>
<dbReference type="AlphaFoldDB" id="A0A5C3QNG9"/>
<keyword evidence="4" id="KW-1185">Reference proteome</keyword>
<dbReference type="InterPro" id="IPR006569">
    <property type="entry name" value="CID_dom"/>
</dbReference>
<evidence type="ECO:0000259" key="2">
    <source>
        <dbReference type="PROSITE" id="PS51391"/>
    </source>
</evidence>
<dbReference type="Pfam" id="PF04818">
    <property type="entry name" value="CID"/>
    <property type="match status" value="1"/>
</dbReference>
<name>A0A5C3QNG9_9AGAR</name>
<dbReference type="PROSITE" id="PS01114">
    <property type="entry name" value="GPR1_FUN34_YAAH"/>
    <property type="match status" value="1"/>
</dbReference>
<dbReference type="Proteomes" id="UP000305067">
    <property type="component" value="Unassembled WGS sequence"/>
</dbReference>
<feature type="compositionally biased region" description="Basic and acidic residues" evidence="1">
    <location>
        <begin position="299"/>
        <end position="309"/>
    </location>
</feature>
<dbReference type="SUPFAM" id="SSF48464">
    <property type="entry name" value="ENTH/VHS domain"/>
    <property type="match status" value="1"/>
</dbReference>
<feature type="compositionally biased region" description="Polar residues" evidence="1">
    <location>
        <begin position="181"/>
        <end position="193"/>
    </location>
</feature>
<accession>A0A5C3QNG9</accession>
<dbReference type="PROSITE" id="PS51391">
    <property type="entry name" value="CID"/>
    <property type="match status" value="1"/>
</dbReference>
<dbReference type="EMBL" id="ML178823">
    <property type="protein sequence ID" value="TFL02061.1"/>
    <property type="molecule type" value="Genomic_DNA"/>
</dbReference>
<feature type="region of interest" description="Disordered" evidence="1">
    <location>
        <begin position="217"/>
        <end position="237"/>
    </location>
</feature>
<evidence type="ECO:0000313" key="3">
    <source>
        <dbReference type="EMBL" id="TFL02061.1"/>
    </source>
</evidence>
<feature type="region of interest" description="Disordered" evidence="1">
    <location>
        <begin position="278"/>
        <end position="494"/>
    </location>
</feature>
<evidence type="ECO:0000313" key="4">
    <source>
        <dbReference type="Proteomes" id="UP000305067"/>
    </source>
</evidence>
<sequence length="625" mass="66524">MSQVEEFEAALGEVVNAKRLSASKMTKLSEMALKNMQFDTQLVSVLYRTHKSLSTSAKVNSLYVFDAIARAAKSQVNKKSLSADRHTGKGNAATFLSKLQAVLDGLFQDMAAISSSSTKEKTQKILDIWAKGQTFPQPVLTRLAAITQGKQGVGAVTKESSVPPVSTTPPGAPPSLPFAFPSQQPHSITPTIPSTQDAQATLIALLTQAAQASVASSSGSTPNIIHHQPSPPPVPNTALSALNIIQRLSQTAQLHANSGQPSAPPGSVSSTILAPASQSSASYDNNGRPYQENGYSHNRNNDPRRRDQGQDGGPNGHGPPSRGSFRGGFRGRGRGGRSNWGEDREREWGDQGSHRSDRRSRSRSPPRPSHNRRDPRLRSPTRYSEAEPPRKQKLNLDEFGRDIRPNSPTPPTNGASQSHESSPPPQRSGSAHEMTRDPRRPAPAPTPLANVQSPPPPPASTSVPSQPSAVASTSTASASTPTVPAEIPSSSSNPAPLGLDSFNFMTFDFTDPTAWQGLASMWTHTNGTTPTQEELMQYIMMGSMGLTSQFPTDNNANGNQWDAGWQNGSSGYESSYQAGGSGFAAVENTLRPETDAPAASSSGGGKMQKVGDRWMFIRSAPAEAV</sequence>
<dbReference type="SMART" id="SM00582">
    <property type="entry name" value="RPR"/>
    <property type="match status" value="1"/>
</dbReference>